<dbReference type="InterPro" id="IPR036875">
    <property type="entry name" value="Znf_CCHC_sf"/>
</dbReference>
<sequence>MSLRMKKEIRSNGEGMFVRGRSQHRQTNNQDGNNSNGQYHKKKGKGKSRSKSKVKGRKCYNCGKVGHYIKDCYKLNNNAQKNRPSEQSNLATTNAETMGELYVASINEEPETLVNSVSSICQSDE</sequence>
<dbReference type="Pfam" id="PF00098">
    <property type="entry name" value="zf-CCHC"/>
    <property type="match status" value="1"/>
</dbReference>
<keyword evidence="1" id="KW-0862">Zinc</keyword>
<dbReference type="Proteomes" id="UP001604336">
    <property type="component" value="Unassembled WGS sequence"/>
</dbReference>
<dbReference type="AlphaFoldDB" id="A0ABD1TIC3"/>
<name>A0ABD1TIC3_9LAMI</name>
<feature type="compositionally biased region" description="Basic and acidic residues" evidence="2">
    <location>
        <begin position="1"/>
        <end position="11"/>
    </location>
</feature>
<comment type="caution">
    <text evidence="4">The sequence shown here is derived from an EMBL/GenBank/DDBJ whole genome shotgun (WGS) entry which is preliminary data.</text>
</comment>
<dbReference type="Gene3D" id="4.10.60.10">
    <property type="entry name" value="Zinc finger, CCHC-type"/>
    <property type="match status" value="1"/>
</dbReference>
<evidence type="ECO:0000256" key="1">
    <source>
        <dbReference type="PROSITE-ProRule" id="PRU00047"/>
    </source>
</evidence>
<protein>
    <submittedName>
        <fullName evidence="4">Zinc finger protein</fullName>
    </submittedName>
</protein>
<feature type="region of interest" description="Disordered" evidence="2">
    <location>
        <begin position="1"/>
        <end position="56"/>
    </location>
</feature>
<dbReference type="GO" id="GO:0008270">
    <property type="term" value="F:zinc ion binding"/>
    <property type="evidence" value="ECO:0007669"/>
    <property type="project" value="UniProtKB-KW"/>
</dbReference>
<gene>
    <name evidence="4" type="ORF">Adt_18082</name>
</gene>
<keyword evidence="1" id="KW-0863">Zinc-finger</keyword>
<feature type="domain" description="CCHC-type" evidence="3">
    <location>
        <begin position="57"/>
        <end position="72"/>
    </location>
</feature>
<evidence type="ECO:0000313" key="4">
    <source>
        <dbReference type="EMBL" id="KAL2512482.1"/>
    </source>
</evidence>
<reference evidence="5" key="1">
    <citation type="submission" date="2024-07" db="EMBL/GenBank/DDBJ databases">
        <title>Two chromosome-level genome assemblies of Korean endemic species Abeliophyllum distichum and Forsythia ovata (Oleaceae).</title>
        <authorList>
            <person name="Jang H."/>
        </authorList>
    </citation>
    <scope>NUCLEOTIDE SEQUENCE [LARGE SCALE GENOMIC DNA]</scope>
</reference>
<proteinExistence type="predicted"/>
<feature type="compositionally biased region" description="Basic residues" evidence="2">
    <location>
        <begin position="39"/>
        <end position="56"/>
    </location>
</feature>
<dbReference type="InterPro" id="IPR001878">
    <property type="entry name" value="Znf_CCHC"/>
</dbReference>
<dbReference type="EMBL" id="JBFOLK010000005">
    <property type="protein sequence ID" value="KAL2512482.1"/>
    <property type="molecule type" value="Genomic_DNA"/>
</dbReference>
<dbReference type="PROSITE" id="PS50158">
    <property type="entry name" value="ZF_CCHC"/>
    <property type="match status" value="1"/>
</dbReference>
<feature type="compositionally biased region" description="Polar residues" evidence="2">
    <location>
        <begin position="25"/>
        <end position="38"/>
    </location>
</feature>
<keyword evidence="5" id="KW-1185">Reference proteome</keyword>
<evidence type="ECO:0000313" key="5">
    <source>
        <dbReference type="Proteomes" id="UP001604336"/>
    </source>
</evidence>
<dbReference type="SUPFAM" id="SSF57756">
    <property type="entry name" value="Retrovirus zinc finger-like domains"/>
    <property type="match status" value="1"/>
</dbReference>
<evidence type="ECO:0000259" key="3">
    <source>
        <dbReference type="PROSITE" id="PS50158"/>
    </source>
</evidence>
<dbReference type="SMART" id="SM00343">
    <property type="entry name" value="ZnF_C2HC"/>
    <property type="match status" value="1"/>
</dbReference>
<organism evidence="4 5">
    <name type="scientific">Abeliophyllum distichum</name>
    <dbReference type="NCBI Taxonomy" id="126358"/>
    <lineage>
        <taxon>Eukaryota</taxon>
        <taxon>Viridiplantae</taxon>
        <taxon>Streptophyta</taxon>
        <taxon>Embryophyta</taxon>
        <taxon>Tracheophyta</taxon>
        <taxon>Spermatophyta</taxon>
        <taxon>Magnoliopsida</taxon>
        <taxon>eudicotyledons</taxon>
        <taxon>Gunneridae</taxon>
        <taxon>Pentapetalae</taxon>
        <taxon>asterids</taxon>
        <taxon>lamiids</taxon>
        <taxon>Lamiales</taxon>
        <taxon>Oleaceae</taxon>
        <taxon>Forsythieae</taxon>
        <taxon>Abeliophyllum</taxon>
    </lineage>
</organism>
<accession>A0ABD1TIC3</accession>
<evidence type="ECO:0000256" key="2">
    <source>
        <dbReference type="SAM" id="MobiDB-lite"/>
    </source>
</evidence>
<keyword evidence="1" id="KW-0479">Metal-binding</keyword>